<keyword evidence="1" id="KW-0472">Membrane</keyword>
<dbReference type="EMBL" id="JXTG01000002">
    <property type="protein sequence ID" value="KIP21999.1"/>
    <property type="molecule type" value="Genomic_DNA"/>
</dbReference>
<dbReference type="RefSeq" id="WP_042534126.1">
    <property type="nucleotide sequence ID" value="NZ_JXTG01000002.1"/>
</dbReference>
<keyword evidence="1" id="KW-0812">Transmembrane</keyword>
<keyword evidence="3" id="KW-1185">Reference proteome</keyword>
<gene>
    <name evidence="2" type="ORF">JV16_00546</name>
</gene>
<dbReference type="PATRIC" id="fig|265546.4.peg.564"/>
<dbReference type="Proteomes" id="UP000032047">
    <property type="component" value="Unassembled WGS sequence"/>
</dbReference>
<protein>
    <submittedName>
        <fullName evidence="2">Uncharacterized protein</fullName>
    </submittedName>
</protein>
<evidence type="ECO:0000313" key="2">
    <source>
        <dbReference type="EMBL" id="KIP21999.1"/>
    </source>
</evidence>
<evidence type="ECO:0000313" key="3">
    <source>
        <dbReference type="Proteomes" id="UP000032047"/>
    </source>
</evidence>
<dbReference type="AlphaFoldDB" id="A0A0D0HPH0"/>
<feature type="transmembrane region" description="Helical" evidence="1">
    <location>
        <begin position="6"/>
        <end position="22"/>
    </location>
</feature>
<sequence length="398" mass="46400">MAYLFFAIFFLILIPIYIRLPFGWTKKGIALVLTVACLLSAFGIIAIEQFPLWQATLFLFLLVIASTYLLEQKLGHLFYARIYEHDFIVEDDGEDERKDEQPLVRKEAVEENPKNELQQVDDTDVEWSEGDWQEVEQPVSLEPLKDEYNDTIEPIADMDDVIEPLHNDDIDVDEAFIMQQRWDDLLSETSNETSRDEAFESEIKEGLDIETLAIVEQPIEQMANERHESETTLQSLVVHTVSEQEMDIIPSIDHALHEQDEGTNIPMIEEAVVYEEQPFQSAYDEMETTAGENTNEPLRILPKPLLKNLLASLYAMRPALSDAEYEQLIHKHLHPRLHEQDYYTFANVLMEHYVASKQYEKLHLFAKQLYAQYGSYPMIQQQLTHMIHYAEQKMGWKK</sequence>
<keyword evidence="1" id="KW-1133">Transmembrane helix</keyword>
<name>A0A0D0HPH0_9BACL</name>
<comment type="caution">
    <text evidence="2">The sequence shown here is derived from an EMBL/GenBank/DDBJ whole genome shotgun (WGS) entry which is preliminary data.</text>
</comment>
<feature type="transmembrane region" description="Helical" evidence="1">
    <location>
        <begin position="53"/>
        <end position="70"/>
    </location>
</feature>
<proteinExistence type="predicted"/>
<reference evidence="2 3" key="1">
    <citation type="submission" date="2015-01" db="EMBL/GenBank/DDBJ databases">
        <title>Genome sequence of Anoxybacillus ayderensis strain AB04.</title>
        <authorList>
            <person name="Belduz A.O."/>
            <person name="Canakci S."/>
            <person name="Chan K.-G."/>
            <person name="Kahar U.M."/>
            <person name="Yaakob A.S."/>
            <person name="Chan C.S."/>
            <person name="Goh K.M."/>
        </authorList>
    </citation>
    <scope>NUCLEOTIDE SEQUENCE [LARGE SCALE GENOMIC DNA]</scope>
    <source>
        <strain evidence="2 3">AB04</strain>
    </source>
</reference>
<evidence type="ECO:0000256" key="1">
    <source>
        <dbReference type="SAM" id="Phobius"/>
    </source>
</evidence>
<feature type="transmembrane region" description="Helical" evidence="1">
    <location>
        <begin position="29"/>
        <end position="47"/>
    </location>
</feature>
<accession>A0A0D0HPH0</accession>
<organism evidence="2 3">
    <name type="scientific">Anoxybacillus ayderensis</name>
    <dbReference type="NCBI Taxonomy" id="265546"/>
    <lineage>
        <taxon>Bacteria</taxon>
        <taxon>Bacillati</taxon>
        <taxon>Bacillota</taxon>
        <taxon>Bacilli</taxon>
        <taxon>Bacillales</taxon>
        <taxon>Anoxybacillaceae</taxon>
        <taxon>Anoxybacillus</taxon>
    </lineage>
</organism>